<evidence type="ECO:0000313" key="8">
    <source>
        <dbReference type="EMBL" id="TDQ33741.1"/>
    </source>
</evidence>
<evidence type="ECO:0000256" key="2">
    <source>
        <dbReference type="ARBA" id="ARBA00022475"/>
    </source>
</evidence>
<keyword evidence="3 7" id="KW-0812">Transmembrane</keyword>
<dbReference type="AlphaFoldDB" id="A0A4R6TT29"/>
<keyword evidence="4 7" id="KW-1133">Transmembrane helix</keyword>
<keyword evidence="2" id="KW-1003">Cell membrane</keyword>
<keyword evidence="9" id="KW-1185">Reference proteome</keyword>
<evidence type="ECO:0000313" key="9">
    <source>
        <dbReference type="Proteomes" id="UP000295632"/>
    </source>
</evidence>
<dbReference type="RefSeq" id="WP_133582302.1">
    <property type="nucleotide sequence ID" value="NZ_SNYJ01000029.1"/>
</dbReference>
<dbReference type="Proteomes" id="UP000295632">
    <property type="component" value="Unassembled WGS sequence"/>
</dbReference>
<evidence type="ECO:0000256" key="5">
    <source>
        <dbReference type="ARBA" id="ARBA00023136"/>
    </source>
</evidence>
<organism evidence="8 9">
    <name type="scientific">Aureibacillus halotolerans</name>
    <dbReference type="NCBI Taxonomy" id="1508390"/>
    <lineage>
        <taxon>Bacteria</taxon>
        <taxon>Bacillati</taxon>
        <taxon>Bacillota</taxon>
        <taxon>Bacilli</taxon>
        <taxon>Bacillales</taxon>
        <taxon>Bacillaceae</taxon>
        <taxon>Aureibacillus</taxon>
    </lineage>
</organism>
<gene>
    <name evidence="8" type="ORF">EV213_1297</name>
</gene>
<comment type="subcellular location">
    <subcellularLocation>
        <location evidence="1">Cell membrane</location>
        <topology evidence="1">Multi-pass membrane protein</topology>
    </subcellularLocation>
</comment>
<feature type="transmembrane region" description="Helical" evidence="7">
    <location>
        <begin position="128"/>
        <end position="145"/>
    </location>
</feature>
<evidence type="ECO:0000256" key="6">
    <source>
        <dbReference type="SAM" id="Coils"/>
    </source>
</evidence>
<dbReference type="EMBL" id="SNYJ01000029">
    <property type="protein sequence ID" value="TDQ33741.1"/>
    <property type="molecule type" value="Genomic_DNA"/>
</dbReference>
<comment type="caution">
    <text evidence="8">The sequence shown here is derived from an EMBL/GenBank/DDBJ whole genome shotgun (WGS) entry which is preliminary data.</text>
</comment>
<dbReference type="PANTHER" id="PTHR40064:SF1">
    <property type="entry name" value="MEMBRANE PROTEIN"/>
    <property type="match status" value="1"/>
</dbReference>
<sequence>MKFGARILKTGLAIVLSLYIAQWLGFDAPVFAGIAAAFAIQPSVYKSYQTVLDQAQANIIGAFFAIIFSTIFGTEPIVVGMVVIVVIAVHLQLKIGQTVSIALVTAIAIMEAPADGFLIYAFERFSSVMLGVVAAFLVNLAFLPPKHEHRLYQSISETSEDIIKWIRLSNYHMTEQHALKEDIEKLKEKLVKLEQVYLLYKEERVYSKKKKFAKARKLVVFRQMLATANRAHFCLAQISRAENDFHHLPDHVREPLTSELDDLTRFHEQLLENLTGRTKAIQYETHCSPVKTRFMELYTLAKDESEPENEEKWMHLFSLVSNLLEYHYALDHLAKILTSFKSHHTEENELEKK</sequence>
<dbReference type="InterPro" id="IPR052984">
    <property type="entry name" value="UPF0421"/>
</dbReference>
<dbReference type="Pfam" id="PF06081">
    <property type="entry name" value="ArAE_1"/>
    <property type="match status" value="1"/>
</dbReference>
<name>A0A4R6TT29_9BACI</name>
<keyword evidence="6" id="KW-0175">Coiled coil</keyword>
<protein>
    <submittedName>
        <fullName evidence="8">Uncharacterized membrane protein YgaE (UPF0421/DUF939 family)</fullName>
    </submittedName>
</protein>
<feature type="coiled-coil region" evidence="6">
    <location>
        <begin position="176"/>
        <end position="203"/>
    </location>
</feature>
<accession>A0A4R6TT29</accession>
<feature type="transmembrane region" description="Helical" evidence="7">
    <location>
        <begin position="63"/>
        <end position="89"/>
    </location>
</feature>
<reference evidence="8 9" key="1">
    <citation type="submission" date="2019-03" db="EMBL/GenBank/DDBJ databases">
        <title>Genomic Encyclopedia of Type Strains, Phase IV (KMG-IV): sequencing the most valuable type-strain genomes for metagenomic binning, comparative biology and taxonomic classification.</title>
        <authorList>
            <person name="Goeker M."/>
        </authorList>
    </citation>
    <scope>NUCLEOTIDE SEQUENCE [LARGE SCALE GENOMIC DNA]</scope>
    <source>
        <strain evidence="8 9">DSM 28697</strain>
    </source>
</reference>
<dbReference type="GO" id="GO:0005886">
    <property type="term" value="C:plasma membrane"/>
    <property type="evidence" value="ECO:0007669"/>
    <property type="project" value="UniProtKB-SubCell"/>
</dbReference>
<proteinExistence type="predicted"/>
<feature type="transmembrane region" description="Helical" evidence="7">
    <location>
        <begin position="101"/>
        <end position="122"/>
    </location>
</feature>
<evidence type="ECO:0000256" key="3">
    <source>
        <dbReference type="ARBA" id="ARBA00022692"/>
    </source>
</evidence>
<evidence type="ECO:0000256" key="1">
    <source>
        <dbReference type="ARBA" id="ARBA00004651"/>
    </source>
</evidence>
<evidence type="ECO:0000256" key="7">
    <source>
        <dbReference type="SAM" id="Phobius"/>
    </source>
</evidence>
<evidence type="ECO:0000256" key="4">
    <source>
        <dbReference type="ARBA" id="ARBA00022989"/>
    </source>
</evidence>
<dbReference type="InterPro" id="IPR010343">
    <property type="entry name" value="ArAE_1"/>
</dbReference>
<keyword evidence="5 7" id="KW-0472">Membrane</keyword>
<dbReference type="PANTHER" id="PTHR40064">
    <property type="entry name" value="MEMBRANE PROTEIN-RELATED"/>
    <property type="match status" value="1"/>
</dbReference>
<dbReference type="OrthoDB" id="1653617at2"/>